<evidence type="ECO:0000259" key="5">
    <source>
        <dbReference type="Pfam" id="PF18052"/>
    </source>
</evidence>
<dbReference type="SUPFAM" id="SSF52540">
    <property type="entry name" value="P-loop containing nucleoside triphosphate hydrolases"/>
    <property type="match status" value="1"/>
</dbReference>
<feature type="domain" description="NB-ARC" evidence="4">
    <location>
        <begin position="168"/>
        <end position="338"/>
    </location>
</feature>
<dbReference type="SUPFAM" id="SSF52058">
    <property type="entry name" value="L domain-like"/>
    <property type="match status" value="1"/>
</dbReference>
<evidence type="ECO:0000256" key="1">
    <source>
        <dbReference type="ARBA" id="ARBA00022737"/>
    </source>
</evidence>
<dbReference type="Gene3D" id="1.10.10.10">
    <property type="entry name" value="Winged helix-like DNA-binding domain superfamily/Winged helix DNA-binding domain"/>
    <property type="match status" value="1"/>
</dbReference>
<dbReference type="Gene3D" id="3.40.50.300">
    <property type="entry name" value="P-loop containing nucleotide triphosphate hydrolases"/>
    <property type="match status" value="1"/>
</dbReference>
<dbReference type="Pfam" id="PF18052">
    <property type="entry name" value="Rx_N"/>
    <property type="match status" value="1"/>
</dbReference>
<dbReference type="InterPro" id="IPR041118">
    <property type="entry name" value="Rx_N"/>
</dbReference>
<dbReference type="Gene3D" id="1.10.8.430">
    <property type="entry name" value="Helical domain of apoptotic protease-activating factors"/>
    <property type="match status" value="1"/>
</dbReference>
<dbReference type="Gene3D" id="3.80.10.10">
    <property type="entry name" value="Ribonuclease Inhibitor"/>
    <property type="match status" value="1"/>
</dbReference>
<evidence type="ECO:0000259" key="4">
    <source>
        <dbReference type="Pfam" id="PF00931"/>
    </source>
</evidence>
<dbReference type="InterPro" id="IPR042197">
    <property type="entry name" value="Apaf_helical"/>
</dbReference>
<dbReference type="InterPro" id="IPR044974">
    <property type="entry name" value="Disease_R_plants"/>
</dbReference>
<dbReference type="InterPro" id="IPR032675">
    <property type="entry name" value="LRR_dom_sf"/>
</dbReference>
<dbReference type="GO" id="GO:0043531">
    <property type="term" value="F:ADP binding"/>
    <property type="evidence" value="ECO:0007669"/>
    <property type="project" value="InterPro"/>
</dbReference>
<dbReference type="InterPro" id="IPR036388">
    <property type="entry name" value="WH-like_DNA-bd_sf"/>
</dbReference>
<dbReference type="InterPro" id="IPR058922">
    <property type="entry name" value="WHD_DRP"/>
</dbReference>
<dbReference type="AlphaFoldDB" id="A0A7J6WLV1"/>
<dbReference type="Pfam" id="PF23559">
    <property type="entry name" value="WHD_DRP"/>
    <property type="match status" value="1"/>
</dbReference>
<evidence type="ECO:0000259" key="7">
    <source>
        <dbReference type="Pfam" id="PF23598"/>
    </source>
</evidence>
<dbReference type="PRINTS" id="PR00364">
    <property type="entry name" value="DISEASERSIST"/>
</dbReference>
<dbReference type="InterPro" id="IPR002182">
    <property type="entry name" value="NB-ARC"/>
</dbReference>
<dbReference type="OrthoDB" id="2973320at2759"/>
<evidence type="ECO:0000256" key="3">
    <source>
        <dbReference type="ARBA" id="ARBA00022821"/>
    </source>
</evidence>
<dbReference type="Gene3D" id="1.20.5.4130">
    <property type="match status" value="1"/>
</dbReference>
<dbReference type="Proteomes" id="UP000554482">
    <property type="component" value="Unassembled WGS sequence"/>
</dbReference>
<dbReference type="GO" id="GO:0098542">
    <property type="term" value="P:defense response to other organism"/>
    <property type="evidence" value="ECO:0007669"/>
    <property type="project" value="TreeGrafter"/>
</dbReference>
<feature type="domain" description="Disease resistance R13L4/SHOC-2-like LRR" evidence="7">
    <location>
        <begin position="552"/>
        <end position="774"/>
    </location>
</feature>
<evidence type="ECO:0000259" key="6">
    <source>
        <dbReference type="Pfam" id="PF23559"/>
    </source>
</evidence>
<dbReference type="PANTHER" id="PTHR23155:SF1172">
    <property type="entry name" value="DISEASE RESISTANCE RPP13-LIKE PROTEIN 4"/>
    <property type="match status" value="1"/>
</dbReference>
<dbReference type="FunFam" id="1.10.10.10:FF:000322">
    <property type="entry name" value="Probable disease resistance protein At1g63360"/>
    <property type="match status" value="1"/>
</dbReference>
<reference evidence="8 9" key="1">
    <citation type="submission" date="2020-06" db="EMBL/GenBank/DDBJ databases">
        <title>Transcriptomic and genomic resources for Thalictrum thalictroides and T. hernandezii: Facilitating candidate gene discovery in an emerging model plant lineage.</title>
        <authorList>
            <person name="Arias T."/>
            <person name="Riano-Pachon D.M."/>
            <person name="Di Stilio V.S."/>
        </authorList>
    </citation>
    <scope>NUCLEOTIDE SEQUENCE [LARGE SCALE GENOMIC DNA]</scope>
    <source>
        <strain evidence="9">cv. WT478/WT964</strain>
        <tissue evidence="8">Leaves</tissue>
    </source>
</reference>
<evidence type="ECO:0000313" key="9">
    <source>
        <dbReference type="Proteomes" id="UP000554482"/>
    </source>
</evidence>
<keyword evidence="3" id="KW-0611">Plant defense</keyword>
<dbReference type="InterPro" id="IPR055414">
    <property type="entry name" value="LRR_R13L4/SHOC2-like"/>
</dbReference>
<dbReference type="FunFam" id="1.10.8.430:FF:000003">
    <property type="entry name" value="Probable disease resistance protein At5g66910"/>
    <property type="match status" value="1"/>
</dbReference>
<feature type="domain" description="Disease resistance protein winged helix" evidence="6">
    <location>
        <begin position="424"/>
        <end position="495"/>
    </location>
</feature>
<comment type="caution">
    <text evidence="8">The sequence shown here is derived from an EMBL/GenBank/DDBJ whole genome shotgun (WGS) entry which is preliminary data.</text>
</comment>
<dbReference type="Pfam" id="PF00931">
    <property type="entry name" value="NB-ARC"/>
    <property type="match status" value="1"/>
</dbReference>
<keyword evidence="9" id="KW-1185">Reference proteome</keyword>
<keyword evidence="2" id="KW-0547">Nucleotide-binding</keyword>
<keyword evidence="1" id="KW-0677">Repeat</keyword>
<proteinExistence type="predicted"/>
<dbReference type="PANTHER" id="PTHR23155">
    <property type="entry name" value="DISEASE RESISTANCE PROTEIN RP"/>
    <property type="match status" value="1"/>
</dbReference>
<dbReference type="Pfam" id="PF23598">
    <property type="entry name" value="LRR_14"/>
    <property type="match status" value="1"/>
</dbReference>
<dbReference type="InterPro" id="IPR038005">
    <property type="entry name" value="RX-like_CC"/>
</dbReference>
<sequence>MVDALVSLFVERLLEALVNQSRIVFELKDQFEKLKSELQLMQSFLMDADRLKRKHQTLQTIMGSLRELVYEAEDILADCETRSKDEEQFVERCSMCFSPSFSDLPFLYQTGKRLREINQKITDIKGNISSYLGVSFFGQTSTVAEDQNNQISRWSSSIYQHTEVVGLEEDTQKIKEWIFAANHGLLAVGIVGMGGLGKTTTAQSVYNDKEVEDHFEKRMWVSVSQTFTVEQIMRSLLKNLGDGSVTDDKDELLRKIHQYLQGKRYLIVMDDVWSKDYSWWHRVSEGLPRGNGSSVIITTRIEEVARKMGVTEERTHSPKFLSEANSWKLFRKISFADTAGECTHPELESVGKEIVQKCKGLPLAIKAVGGIMLCKSPYLSEWRRIADNFREDLAENDDSVKASLQVSYDELPSSLKSCFLCFSLYPEDSVISKEQLIHWWIGEGFLPVRNGRSALEVGNDCFSGLMNRCLIEAVDKTYNGKIVTCKMHDMVRELAIKLAAEDTFSTSKGLKSRHLALKSDIDHKCFQTNLKLRALLSTPKTGEVNKVASRVAAKFCECQYLRVLDLSKSIFETHLTSLLDHIGSLRHLSYLSLSNTHPLVEVPRSMDQLSNLQILDFSYCQNLKVLPSSITNLRKLIVLDVSHCGSLAYLPKGLGRLSNLQALLGFRPARLDQCKGCRIAELRTLAQLATLDLRLTHGDSIGDDEVDVLSDLQQLQVLTISCFGSLGTDLTQKINKLSPPQQLLELCVKFFPGDMSPSWINPISIPLLRSLSISSGNLVKMNPSFWGSEKNAWKVEALMLEAMSDLQENWTSFQLAMPLLRVISISWCPNLSSFPIEDVGFRGGVWMKERQRQ</sequence>
<gene>
    <name evidence="8" type="ORF">FRX31_013007</name>
</gene>
<organism evidence="8 9">
    <name type="scientific">Thalictrum thalictroides</name>
    <name type="common">Rue-anemone</name>
    <name type="synonym">Anemone thalictroides</name>
    <dbReference type="NCBI Taxonomy" id="46969"/>
    <lineage>
        <taxon>Eukaryota</taxon>
        <taxon>Viridiplantae</taxon>
        <taxon>Streptophyta</taxon>
        <taxon>Embryophyta</taxon>
        <taxon>Tracheophyta</taxon>
        <taxon>Spermatophyta</taxon>
        <taxon>Magnoliopsida</taxon>
        <taxon>Ranunculales</taxon>
        <taxon>Ranunculaceae</taxon>
        <taxon>Thalictroideae</taxon>
        <taxon>Thalictrum</taxon>
    </lineage>
</organism>
<dbReference type="InterPro" id="IPR027417">
    <property type="entry name" value="P-loop_NTPase"/>
</dbReference>
<name>A0A7J6WLV1_THATH</name>
<dbReference type="FunFam" id="3.40.50.300:FF:001091">
    <property type="entry name" value="Probable disease resistance protein At1g61300"/>
    <property type="match status" value="1"/>
</dbReference>
<evidence type="ECO:0000256" key="2">
    <source>
        <dbReference type="ARBA" id="ARBA00022741"/>
    </source>
</evidence>
<dbReference type="CDD" id="cd14798">
    <property type="entry name" value="RX-CC_like"/>
    <property type="match status" value="1"/>
</dbReference>
<evidence type="ECO:0000313" key="8">
    <source>
        <dbReference type="EMBL" id="KAF5197405.1"/>
    </source>
</evidence>
<dbReference type="EMBL" id="JABWDY010014752">
    <property type="protein sequence ID" value="KAF5197405.1"/>
    <property type="molecule type" value="Genomic_DNA"/>
</dbReference>
<feature type="domain" description="Disease resistance N-terminal" evidence="5">
    <location>
        <begin position="6"/>
        <end position="88"/>
    </location>
</feature>
<accession>A0A7J6WLV1</accession>
<protein>
    <submittedName>
        <fullName evidence="8">Disease resistance rpp13-like protein</fullName>
    </submittedName>
</protein>